<dbReference type="AlphaFoldDB" id="A0A0L8HZX7"/>
<protein>
    <submittedName>
        <fullName evidence="2">Uncharacterized protein</fullName>
    </submittedName>
</protein>
<dbReference type="EMBL" id="KQ416879">
    <property type="protein sequence ID" value="KOF94724.1"/>
    <property type="molecule type" value="Genomic_DNA"/>
</dbReference>
<evidence type="ECO:0000256" key="1">
    <source>
        <dbReference type="SAM" id="Phobius"/>
    </source>
</evidence>
<accession>A0A0L8HZX7</accession>
<sequence length="164" mass="18588">MAVDVDTVLLNLNEKGFYQIAQFVATCISMIPVAVSLLKIVFIGFVPKSKCAELNITQLYQYGYENNETHDIQYEACRIHISSLTGDGTNHTLSCINGYSYEENSDLSLVSEWKTSECNLFMEVEIATLRFCVGAFGCSVDRINWNPRCRKRRCANNNCLQFEV</sequence>
<organism evidence="2">
    <name type="scientific">Octopus bimaculoides</name>
    <name type="common">California two-spotted octopus</name>
    <dbReference type="NCBI Taxonomy" id="37653"/>
    <lineage>
        <taxon>Eukaryota</taxon>
        <taxon>Metazoa</taxon>
        <taxon>Spiralia</taxon>
        <taxon>Lophotrochozoa</taxon>
        <taxon>Mollusca</taxon>
        <taxon>Cephalopoda</taxon>
        <taxon>Coleoidea</taxon>
        <taxon>Octopodiformes</taxon>
        <taxon>Octopoda</taxon>
        <taxon>Incirrata</taxon>
        <taxon>Octopodidae</taxon>
        <taxon>Octopus</taxon>
    </lineage>
</organism>
<evidence type="ECO:0000313" key="2">
    <source>
        <dbReference type="EMBL" id="KOF94724.1"/>
    </source>
</evidence>
<keyword evidence="1" id="KW-0472">Membrane</keyword>
<reference evidence="2" key="1">
    <citation type="submission" date="2015-07" db="EMBL/GenBank/DDBJ databases">
        <title>MeaNS - Measles Nucleotide Surveillance Program.</title>
        <authorList>
            <person name="Tran T."/>
            <person name="Druce J."/>
        </authorList>
    </citation>
    <scope>NUCLEOTIDE SEQUENCE</scope>
    <source>
        <strain evidence="2">UCB-OBI-ISO-001</strain>
        <tissue evidence="2">Gonad</tissue>
    </source>
</reference>
<gene>
    <name evidence="2" type="ORF">OCBIM_22000769mg</name>
</gene>
<proteinExistence type="predicted"/>
<feature type="transmembrane region" description="Helical" evidence="1">
    <location>
        <begin position="20"/>
        <end position="46"/>
    </location>
</feature>
<keyword evidence="1" id="KW-1133">Transmembrane helix</keyword>
<keyword evidence="1" id="KW-0812">Transmembrane</keyword>
<name>A0A0L8HZX7_OCTBM</name>